<evidence type="ECO:0000313" key="2">
    <source>
        <dbReference type="Proteomes" id="UP000623608"/>
    </source>
</evidence>
<protein>
    <submittedName>
        <fullName evidence="1">Uncharacterized protein</fullName>
    </submittedName>
</protein>
<evidence type="ECO:0000313" key="1">
    <source>
        <dbReference type="EMBL" id="GIF24304.1"/>
    </source>
</evidence>
<comment type="caution">
    <text evidence="1">The sequence shown here is derived from an EMBL/GenBank/DDBJ whole genome shotgun (WGS) entry which is preliminary data.</text>
</comment>
<sequence>MRSSAEPQIDGSIPNIIDVPWSKLMTEGSDALGHALRRRRETDAERPGVVALAEQISLFNNFM</sequence>
<dbReference type="EMBL" id="BOMY01000044">
    <property type="protein sequence ID" value="GIF24304.1"/>
    <property type="molecule type" value="Genomic_DNA"/>
</dbReference>
<gene>
    <name evidence="1" type="ORF">Ate02nite_70340</name>
</gene>
<organism evidence="1 2">
    <name type="scientific">Paractinoplanes tereljensis</name>
    <dbReference type="NCBI Taxonomy" id="571912"/>
    <lineage>
        <taxon>Bacteria</taxon>
        <taxon>Bacillati</taxon>
        <taxon>Actinomycetota</taxon>
        <taxon>Actinomycetes</taxon>
        <taxon>Micromonosporales</taxon>
        <taxon>Micromonosporaceae</taxon>
        <taxon>Paractinoplanes</taxon>
    </lineage>
</organism>
<name>A0A919TWE6_9ACTN</name>
<dbReference type="Proteomes" id="UP000623608">
    <property type="component" value="Unassembled WGS sequence"/>
</dbReference>
<accession>A0A919TWE6</accession>
<reference evidence="1" key="1">
    <citation type="submission" date="2021-01" db="EMBL/GenBank/DDBJ databases">
        <title>Whole genome shotgun sequence of Actinoplanes tereljensis NBRC 105297.</title>
        <authorList>
            <person name="Komaki H."/>
            <person name="Tamura T."/>
        </authorList>
    </citation>
    <scope>NUCLEOTIDE SEQUENCE</scope>
    <source>
        <strain evidence="1">NBRC 105297</strain>
    </source>
</reference>
<dbReference type="AlphaFoldDB" id="A0A919TWE6"/>
<proteinExistence type="predicted"/>
<keyword evidence="2" id="KW-1185">Reference proteome</keyword>